<accession>A0A7J7L607</accession>
<dbReference type="AlphaFoldDB" id="A0A7J7L607"/>
<dbReference type="PANTHER" id="PTHR36743">
    <property type="entry name" value="OS04G0495300 PROTEIN"/>
    <property type="match status" value="1"/>
</dbReference>
<keyword evidence="2" id="KW-1185">Reference proteome</keyword>
<gene>
    <name evidence="1" type="ORF">GIB67_042971</name>
</gene>
<organism evidence="1 2">
    <name type="scientific">Kingdonia uniflora</name>
    <dbReference type="NCBI Taxonomy" id="39325"/>
    <lineage>
        <taxon>Eukaryota</taxon>
        <taxon>Viridiplantae</taxon>
        <taxon>Streptophyta</taxon>
        <taxon>Embryophyta</taxon>
        <taxon>Tracheophyta</taxon>
        <taxon>Spermatophyta</taxon>
        <taxon>Magnoliopsida</taxon>
        <taxon>Ranunculales</taxon>
        <taxon>Circaeasteraceae</taxon>
        <taxon>Kingdonia</taxon>
    </lineage>
</organism>
<protein>
    <submittedName>
        <fullName evidence="1">Uncharacterized protein</fullName>
    </submittedName>
</protein>
<comment type="caution">
    <text evidence="1">The sequence shown here is derived from an EMBL/GenBank/DDBJ whole genome shotgun (WGS) entry which is preliminary data.</text>
</comment>
<dbReference type="EMBL" id="JACGCM010002617">
    <property type="protein sequence ID" value="KAF6138066.1"/>
    <property type="molecule type" value="Genomic_DNA"/>
</dbReference>
<dbReference type="OrthoDB" id="1885878at2759"/>
<sequence>MGLSASKRAKQSLPTSQFDIACAMSYDYCLNLTQHAFPGIRPYQLFDASTRLHTLLSTVHPLIVKGVPSPPNQTQVDHALKTVTHCDETLCLEEFKAFAVELYGLIHNTMKKL</sequence>
<proteinExistence type="predicted"/>
<evidence type="ECO:0000313" key="1">
    <source>
        <dbReference type="EMBL" id="KAF6138066.1"/>
    </source>
</evidence>
<dbReference type="Proteomes" id="UP000541444">
    <property type="component" value="Unassembled WGS sequence"/>
</dbReference>
<name>A0A7J7L607_9MAGN</name>
<dbReference type="PANTHER" id="PTHR36743:SF1">
    <property type="entry name" value="OS04G0495300 PROTEIN"/>
    <property type="match status" value="1"/>
</dbReference>
<reference evidence="1 2" key="1">
    <citation type="journal article" date="2020" name="IScience">
        <title>Genome Sequencing of the Endangered Kingdonia uniflora (Circaeasteraceae, Ranunculales) Reveals Potential Mechanisms of Evolutionary Specialization.</title>
        <authorList>
            <person name="Sun Y."/>
            <person name="Deng T."/>
            <person name="Zhang A."/>
            <person name="Moore M.J."/>
            <person name="Landis J.B."/>
            <person name="Lin N."/>
            <person name="Zhang H."/>
            <person name="Zhang X."/>
            <person name="Huang J."/>
            <person name="Zhang X."/>
            <person name="Sun H."/>
            <person name="Wang H."/>
        </authorList>
    </citation>
    <scope>NUCLEOTIDE SEQUENCE [LARGE SCALE GENOMIC DNA]</scope>
    <source>
        <strain evidence="1">TB1705</strain>
        <tissue evidence="1">Leaf</tissue>
    </source>
</reference>
<evidence type="ECO:0000313" key="2">
    <source>
        <dbReference type="Proteomes" id="UP000541444"/>
    </source>
</evidence>